<keyword evidence="2" id="KW-1185">Reference proteome</keyword>
<gene>
    <name evidence="1" type="ORF">PACLA_8A060341</name>
</gene>
<reference evidence="1" key="1">
    <citation type="submission" date="2020-04" db="EMBL/GenBank/DDBJ databases">
        <authorList>
            <person name="Alioto T."/>
            <person name="Alioto T."/>
            <person name="Gomez Garrido J."/>
        </authorList>
    </citation>
    <scope>NUCLEOTIDE SEQUENCE</scope>
    <source>
        <strain evidence="1">A484AB</strain>
    </source>
</reference>
<protein>
    <submittedName>
        <fullName evidence="1">Uncharacterized protein</fullName>
    </submittedName>
</protein>
<evidence type="ECO:0000313" key="2">
    <source>
        <dbReference type="Proteomes" id="UP001152795"/>
    </source>
</evidence>
<sequence length="129" mass="14654">MESFELIISQNSTNQRELFHAAKILFTQMSDLMFPEYGDPDVLANDIGEFFVQKIERIHGEFDSSALETSHSSVAEFTELTSRFDSFDILNEENIKDLRSKSSKKSCSLDPMPTSLVLKCQDILLPVNL</sequence>
<comment type="caution">
    <text evidence="1">The sequence shown here is derived from an EMBL/GenBank/DDBJ whole genome shotgun (WGS) entry which is preliminary data.</text>
</comment>
<dbReference type="Proteomes" id="UP001152795">
    <property type="component" value="Unassembled WGS sequence"/>
</dbReference>
<proteinExistence type="predicted"/>
<dbReference type="EMBL" id="CACRXK020000929">
    <property type="protein sequence ID" value="CAB3985822.1"/>
    <property type="molecule type" value="Genomic_DNA"/>
</dbReference>
<organism evidence="1 2">
    <name type="scientific">Paramuricea clavata</name>
    <name type="common">Red gorgonian</name>
    <name type="synonym">Violescent sea-whip</name>
    <dbReference type="NCBI Taxonomy" id="317549"/>
    <lineage>
        <taxon>Eukaryota</taxon>
        <taxon>Metazoa</taxon>
        <taxon>Cnidaria</taxon>
        <taxon>Anthozoa</taxon>
        <taxon>Octocorallia</taxon>
        <taxon>Malacalcyonacea</taxon>
        <taxon>Plexauridae</taxon>
        <taxon>Paramuricea</taxon>
    </lineage>
</organism>
<feature type="non-terminal residue" evidence="1">
    <location>
        <position position="129"/>
    </location>
</feature>
<name>A0A6S7G9Q5_PARCT</name>
<evidence type="ECO:0000313" key="1">
    <source>
        <dbReference type="EMBL" id="CAB3985822.1"/>
    </source>
</evidence>
<dbReference type="AlphaFoldDB" id="A0A6S7G9Q5"/>
<accession>A0A6S7G9Q5</accession>